<feature type="region of interest" description="Disordered" evidence="1">
    <location>
        <begin position="62"/>
        <end position="108"/>
    </location>
</feature>
<feature type="transmembrane region" description="Helical" evidence="2">
    <location>
        <begin position="12"/>
        <end position="33"/>
    </location>
</feature>
<organism evidence="3 4">
    <name type="scientific">Rotaria socialis</name>
    <dbReference type="NCBI Taxonomy" id="392032"/>
    <lineage>
        <taxon>Eukaryota</taxon>
        <taxon>Metazoa</taxon>
        <taxon>Spiralia</taxon>
        <taxon>Gnathifera</taxon>
        <taxon>Rotifera</taxon>
        <taxon>Eurotatoria</taxon>
        <taxon>Bdelloidea</taxon>
        <taxon>Philodinida</taxon>
        <taxon>Philodinidae</taxon>
        <taxon>Rotaria</taxon>
    </lineage>
</organism>
<evidence type="ECO:0000256" key="2">
    <source>
        <dbReference type="SAM" id="Phobius"/>
    </source>
</evidence>
<keyword evidence="2" id="KW-0812">Transmembrane</keyword>
<accession>A0A818HPB8</accession>
<dbReference type="EMBL" id="CAJNYT010002962">
    <property type="protein sequence ID" value="CAF3509507.1"/>
    <property type="molecule type" value="Genomic_DNA"/>
</dbReference>
<name>A0A818HPB8_9BILA</name>
<dbReference type="AlphaFoldDB" id="A0A818HPB8"/>
<evidence type="ECO:0000313" key="3">
    <source>
        <dbReference type="EMBL" id="CAF3509507.1"/>
    </source>
</evidence>
<feature type="compositionally biased region" description="Low complexity" evidence="1">
    <location>
        <begin position="76"/>
        <end position="108"/>
    </location>
</feature>
<keyword evidence="2" id="KW-0472">Membrane</keyword>
<evidence type="ECO:0000256" key="1">
    <source>
        <dbReference type="SAM" id="MobiDB-lite"/>
    </source>
</evidence>
<dbReference type="Proteomes" id="UP000663872">
    <property type="component" value="Unassembled WGS sequence"/>
</dbReference>
<gene>
    <name evidence="3" type="ORF">GRG538_LOCUS18104</name>
</gene>
<feature type="compositionally biased region" description="Polar residues" evidence="1">
    <location>
        <begin position="62"/>
        <end position="75"/>
    </location>
</feature>
<reference evidence="3" key="1">
    <citation type="submission" date="2021-02" db="EMBL/GenBank/DDBJ databases">
        <authorList>
            <person name="Nowell W R."/>
        </authorList>
    </citation>
    <scope>NUCLEOTIDE SEQUENCE</scope>
</reference>
<comment type="caution">
    <text evidence="3">The sequence shown here is derived from an EMBL/GenBank/DDBJ whole genome shotgun (WGS) entry which is preliminary data.</text>
</comment>
<sequence>MPSSGQTANIFMITIGIIGVFGIITFALAAATLGTLNKRYSNLDQDADIVMGLVREINARLSSIGETSEPSTAQSTTTTTETTTTTTTATTTTTETTTTTTTATTTTTETTTTTTTRCIYLNNSAENCFFKQSAKHIFFQYAV</sequence>
<keyword evidence="2" id="KW-1133">Transmembrane helix</keyword>
<evidence type="ECO:0000313" key="4">
    <source>
        <dbReference type="Proteomes" id="UP000663872"/>
    </source>
</evidence>
<proteinExistence type="predicted"/>
<protein>
    <submittedName>
        <fullName evidence="3">Uncharacterized protein</fullName>
    </submittedName>
</protein>